<evidence type="ECO:0008006" key="2">
    <source>
        <dbReference type="Google" id="ProtNLM"/>
    </source>
</evidence>
<protein>
    <recommendedName>
        <fullName evidence="2">Mitochondrial protein</fullName>
    </recommendedName>
</protein>
<dbReference type="AlphaFoldDB" id="A5AUU2"/>
<proteinExistence type="predicted"/>
<dbReference type="EMBL" id="AM436414">
    <property type="protein sequence ID" value="CAN73816.1"/>
    <property type="molecule type" value="Genomic_DNA"/>
</dbReference>
<organism evidence="1">
    <name type="scientific">Vitis vinifera</name>
    <name type="common">Grape</name>
    <dbReference type="NCBI Taxonomy" id="29760"/>
    <lineage>
        <taxon>Eukaryota</taxon>
        <taxon>Viridiplantae</taxon>
        <taxon>Streptophyta</taxon>
        <taxon>Embryophyta</taxon>
        <taxon>Tracheophyta</taxon>
        <taxon>Spermatophyta</taxon>
        <taxon>Magnoliopsida</taxon>
        <taxon>eudicotyledons</taxon>
        <taxon>Gunneridae</taxon>
        <taxon>Pentapetalae</taxon>
        <taxon>rosids</taxon>
        <taxon>Vitales</taxon>
        <taxon>Vitaceae</taxon>
        <taxon>Viteae</taxon>
        <taxon>Vitis</taxon>
    </lineage>
</organism>
<dbReference type="PANTHER" id="PTHR11439">
    <property type="entry name" value="GAG-POL-RELATED RETROTRANSPOSON"/>
    <property type="match status" value="1"/>
</dbReference>
<name>A5AUU2_VITVI</name>
<evidence type="ECO:0000313" key="1">
    <source>
        <dbReference type="EMBL" id="CAN73816.1"/>
    </source>
</evidence>
<dbReference type="CDD" id="cd09272">
    <property type="entry name" value="RNase_HI_RT_Ty1"/>
    <property type="match status" value="1"/>
</dbReference>
<sequence length="212" mass="23754">MEEAERAAALFGCKVGKLPTSYLGLPRGAPHKSCGVCDVIEERFKRKFVAWKKQYLSKGGRLTLIKCTLSNLPIYFMSLFAMPRKECSPQICYSGKPLGEARGWKRLLGGVVSQFMHSPHESHMGVIYKILCYLKSTPGKGILFQKMGNIEVEAYNDVDWVGSIVNRRSTSRYCTFLGGNLVTWRSKKQLVVAISSTEVEFRAMAQGICELL</sequence>
<dbReference type="PANTHER" id="PTHR11439:SF470">
    <property type="entry name" value="CYSTEINE-RICH RLK (RECEPTOR-LIKE PROTEIN KINASE) 8"/>
    <property type="match status" value="1"/>
</dbReference>
<accession>A5AUU2</accession>
<gene>
    <name evidence="1" type="ORF">VITISV_023928</name>
</gene>
<reference evidence="1" key="1">
    <citation type="journal article" date="2007" name="PLoS ONE">
        <title>The first genome sequence of an elite grapevine cultivar (Pinot noir Vitis vinifera L.): coping with a highly heterozygous genome.</title>
        <authorList>
            <person name="Velasco R."/>
            <person name="Zharkikh A."/>
            <person name="Troggio M."/>
            <person name="Cartwright D.A."/>
            <person name="Cestaro A."/>
            <person name="Pruss D."/>
            <person name="Pindo M."/>
            <person name="FitzGerald L.M."/>
            <person name="Vezzulli S."/>
            <person name="Reid J."/>
            <person name="Malacarne G."/>
            <person name="Iliev D."/>
            <person name="Coppola G."/>
            <person name="Wardell B."/>
            <person name="Micheletti D."/>
            <person name="Macalma T."/>
            <person name="Facci M."/>
            <person name="Mitchell J.T."/>
            <person name="Perazzolli M."/>
            <person name="Eldredge G."/>
            <person name="Gatto P."/>
            <person name="Oyzerski R."/>
            <person name="Moretto M."/>
            <person name="Gutin N."/>
            <person name="Stefanini M."/>
            <person name="Chen Y."/>
            <person name="Segala C."/>
            <person name="Davenport C."/>
            <person name="Dematte L."/>
            <person name="Mraz A."/>
            <person name="Battilana J."/>
            <person name="Stormo K."/>
            <person name="Costa F."/>
            <person name="Tao Q."/>
            <person name="Si-Ammour A."/>
            <person name="Harkins T."/>
            <person name="Lackey A."/>
            <person name="Perbost C."/>
            <person name="Taillon B."/>
            <person name="Stella A."/>
            <person name="Solovyev V."/>
            <person name="Fawcett J.A."/>
            <person name="Sterck L."/>
            <person name="Vandepoele K."/>
            <person name="Grando S.M."/>
            <person name="Toppo S."/>
            <person name="Moser C."/>
            <person name="Lanchbury J."/>
            <person name="Bogden R."/>
            <person name="Skolnick M."/>
            <person name="Sgaramella V."/>
            <person name="Bhatnagar S.K."/>
            <person name="Fontana P."/>
            <person name="Gutin A."/>
            <person name="Van de Peer Y."/>
            <person name="Salamini F."/>
            <person name="Viola R."/>
        </authorList>
    </citation>
    <scope>NUCLEOTIDE SEQUENCE</scope>
</reference>